<sequence length="106" mass="12443">MATVLKIPLDAGIADQQMDITLDKKPLTLRVTWNEYGQYWYFSLSERNGESIIDGIKMVKDTFLLKRYQLSSPEGDFIFMDNYSGKERPDFYSLGNDHLLLYRTKY</sequence>
<dbReference type="AlphaFoldDB" id="A0AAJ4W7F0"/>
<dbReference type="RefSeq" id="WP_074819995.1">
    <property type="nucleotide sequence ID" value="NZ_FOLW01000001.1"/>
</dbReference>
<dbReference type="InterPro" id="IPR054252">
    <property type="entry name" value="Pam3_gp18"/>
</dbReference>
<dbReference type="EMBL" id="FOLW01000001">
    <property type="protein sequence ID" value="SFB97247.1"/>
    <property type="molecule type" value="Genomic_DNA"/>
</dbReference>
<accession>A0AAJ4W7F0</accession>
<comment type="caution">
    <text evidence="2">The sequence shown here is derived from an EMBL/GenBank/DDBJ whole genome shotgun (WGS) entry which is preliminary data.</text>
</comment>
<evidence type="ECO:0000313" key="3">
    <source>
        <dbReference type="Proteomes" id="UP000226420"/>
    </source>
</evidence>
<reference evidence="2 3" key="1">
    <citation type="submission" date="2016-10" db="EMBL/GenBank/DDBJ databases">
        <authorList>
            <person name="Varghese N."/>
            <person name="Submissions S."/>
        </authorList>
    </citation>
    <scope>NUCLEOTIDE SEQUENCE [LARGE SCALE GENOMIC DNA]</scope>
    <source>
        <strain evidence="2 3">DSM 5563</strain>
    </source>
</reference>
<evidence type="ECO:0000313" key="2">
    <source>
        <dbReference type="EMBL" id="SFB97247.1"/>
    </source>
</evidence>
<protein>
    <recommendedName>
        <fullName evidence="1">Cyanophage baseplate Pam3 plug gp18 domain-containing protein</fullName>
    </recommendedName>
</protein>
<gene>
    <name evidence="2" type="ORF">SAMN02745723_10164</name>
</gene>
<feature type="domain" description="Cyanophage baseplate Pam3 plug gp18" evidence="1">
    <location>
        <begin position="6"/>
        <end position="104"/>
    </location>
</feature>
<evidence type="ECO:0000259" key="1">
    <source>
        <dbReference type="Pfam" id="PF22479"/>
    </source>
</evidence>
<dbReference type="Pfam" id="PF22479">
    <property type="entry name" value="Pam3_gp18"/>
    <property type="match status" value="1"/>
</dbReference>
<proteinExistence type="predicted"/>
<name>A0AAJ4W7F0_9GAMM</name>
<organism evidence="2 3">
    <name type="scientific">Pragia fontium DSM 5563 = ATCC 49100</name>
    <dbReference type="NCBI Taxonomy" id="1122977"/>
    <lineage>
        <taxon>Bacteria</taxon>
        <taxon>Pseudomonadati</taxon>
        <taxon>Pseudomonadota</taxon>
        <taxon>Gammaproteobacteria</taxon>
        <taxon>Enterobacterales</taxon>
        <taxon>Budviciaceae</taxon>
        <taxon>Pragia</taxon>
    </lineage>
</organism>
<dbReference type="Proteomes" id="UP000226420">
    <property type="component" value="Unassembled WGS sequence"/>
</dbReference>